<feature type="compositionally biased region" description="Polar residues" evidence="3">
    <location>
        <begin position="23"/>
        <end position="32"/>
    </location>
</feature>
<dbReference type="SUPFAM" id="SSF52540">
    <property type="entry name" value="P-loop containing nucleoside triphosphate hydrolases"/>
    <property type="match status" value="1"/>
</dbReference>
<protein>
    <recommendedName>
        <fullName evidence="6">GTP-binding protein REM 1</fullName>
    </recommendedName>
</protein>
<proteinExistence type="inferred from homology"/>
<evidence type="ECO:0000256" key="2">
    <source>
        <dbReference type="ARBA" id="ARBA00022553"/>
    </source>
</evidence>
<dbReference type="Proteomes" id="UP001642540">
    <property type="component" value="Unassembled WGS sequence"/>
</dbReference>
<dbReference type="Gene3D" id="3.40.50.300">
    <property type="entry name" value="P-loop containing nucleotide triphosphate hydrolases"/>
    <property type="match status" value="1"/>
</dbReference>
<feature type="region of interest" description="Disordered" evidence="3">
    <location>
        <begin position="308"/>
        <end position="331"/>
    </location>
</feature>
<dbReference type="InterPro" id="IPR051641">
    <property type="entry name" value="RGK_GTP-binding_reg"/>
</dbReference>
<evidence type="ECO:0008006" key="6">
    <source>
        <dbReference type="Google" id="ProtNLM"/>
    </source>
</evidence>
<dbReference type="EMBL" id="CAXLJM020000004">
    <property type="protein sequence ID" value="CAL8070072.1"/>
    <property type="molecule type" value="Genomic_DNA"/>
</dbReference>
<dbReference type="Pfam" id="PF00071">
    <property type="entry name" value="Ras"/>
    <property type="match status" value="1"/>
</dbReference>
<comment type="caution">
    <text evidence="4">The sequence shown here is derived from an EMBL/GenBank/DDBJ whole genome shotgun (WGS) entry which is preliminary data.</text>
</comment>
<feature type="compositionally biased region" description="Low complexity" evidence="3">
    <location>
        <begin position="84"/>
        <end position="118"/>
    </location>
</feature>
<dbReference type="InterPro" id="IPR001806">
    <property type="entry name" value="Small_GTPase"/>
</dbReference>
<feature type="region of interest" description="Disordered" evidence="3">
    <location>
        <begin position="173"/>
        <end position="230"/>
    </location>
</feature>
<organism evidence="4 5">
    <name type="scientific">Orchesella dallaii</name>
    <dbReference type="NCBI Taxonomy" id="48710"/>
    <lineage>
        <taxon>Eukaryota</taxon>
        <taxon>Metazoa</taxon>
        <taxon>Ecdysozoa</taxon>
        <taxon>Arthropoda</taxon>
        <taxon>Hexapoda</taxon>
        <taxon>Collembola</taxon>
        <taxon>Entomobryomorpha</taxon>
        <taxon>Entomobryoidea</taxon>
        <taxon>Orchesellidae</taxon>
        <taxon>Orchesellinae</taxon>
        <taxon>Orchesella</taxon>
    </lineage>
</organism>
<dbReference type="SMART" id="SM00173">
    <property type="entry name" value="RAS"/>
    <property type="match status" value="1"/>
</dbReference>
<sequence>MSHQSSKSLSSPPSPHHALPYTRRSSVSIPSLPQNPPQRRSRSFRESRNNVRSTRYPSQLELEGPGLSKPQKTIRNRPPPLNCFSNTSSSNTTERSSVSSASTATTFFNTSTESSGSTRTYNRKNNSTPNSASNWSVSSEYSTTSSVNKRVNAAGGKLAYLASRRGSIGSVCSSGCSTPPNTPGLGGTARGRRQSSGNFLEVPNTTSYTSTELSSEPSVMSSPLSRPRVNSLPATSIVSPQLLSPTYVPYSTLYNPRSTMTKSQDYLYRLRSFNITKGGGVVNCGDTIVRRSKSNNCINEDDFGRKASITYSPTRSPTKSQRSSPGRRGSLSPRLVVVTPLLDTGCCVATSQDYNDEEYEDELTMREFGFEDIKVKYRVVLLGESGVGKSALVRQFMTSEYINTYDMSLEYGEREVSVLLDSKESDLVFIDHPCVEMSVENSLATYEPHACVVVYSVTDRRSFEFASEILRYLWQEGTTHERSVILVGNKCDLARARVISSQEGKQLATNHDSKFIETSSGIQHNVDELLVGVLKQIRLREAASIPQALPKAHNRSHVQATTPRGSIMSLLFTRELINKLCFLTNKAKSCENLHVL</sequence>
<feature type="compositionally biased region" description="Polar residues" evidence="3">
    <location>
        <begin position="309"/>
        <end position="321"/>
    </location>
</feature>
<gene>
    <name evidence="4" type="ORF">ODALV1_LOCUS1059</name>
</gene>
<evidence type="ECO:0000256" key="3">
    <source>
        <dbReference type="SAM" id="MobiDB-lite"/>
    </source>
</evidence>
<feature type="compositionally biased region" description="Polar residues" evidence="3">
    <location>
        <begin position="119"/>
        <end position="132"/>
    </location>
</feature>
<comment type="similarity">
    <text evidence="1">Belongs to the small GTPase superfamily. RGK family.</text>
</comment>
<dbReference type="PROSITE" id="PS51419">
    <property type="entry name" value="RAB"/>
    <property type="match status" value="1"/>
</dbReference>
<dbReference type="PRINTS" id="PR00449">
    <property type="entry name" value="RASTRNSFRMNG"/>
</dbReference>
<dbReference type="InterPro" id="IPR027417">
    <property type="entry name" value="P-loop_NTPase"/>
</dbReference>
<feature type="compositionally biased region" description="Low complexity" evidence="3">
    <location>
        <begin position="1"/>
        <end position="11"/>
    </location>
</feature>
<dbReference type="PANTHER" id="PTHR45775:SF6">
    <property type="entry name" value="RAD, GEM_KIR FAMILY MEMBER 2, ISOFORM C"/>
    <property type="match status" value="1"/>
</dbReference>
<evidence type="ECO:0000313" key="5">
    <source>
        <dbReference type="Proteomes" id="UP001642540"/>
    </source>
</evidence>
<name>A0ABP1PPK8_9HEXA</name>
<dbReference type="PROSITE" id="PS51421">
    <property type="entry name" value="RAS"/>
    <property type="match status" value="1"/>
</dbReference>
<reference evidence="4 5" key="1">
    <citation type="submission" date="2024-08" db="EMBL/GenBank/DDBJ databases">
        <authorList>
            <person name="Cucini C."/>
            <person name="Frati F."/>
        </authorList>
    </citation>
    <scope>NUCLEOTIDE SEQUENCE [LARGE SCALE GENOMIC DNA]</scope>
</reference>
<feature type="compositionally biased region" description="Low complexity" evidence="3">
    <location>
        <begin position="322"/>
        <end position="331"/>
    </location>
</feature>
<dbReference type="SMART" id="SM00175">
    <property type="entry name" value="RAB"/>
    <property type="match status" value="1"/>
</dbReference>
<keyword evidence="5" id="KW-1185">Reference proteome</keyword>
<accession>A0ABP1PPK8</accession>
<feature type="compositionally biased region" description="Low complexity" evidence="3">
    <location>
        <begin position="205"/>
        <end position="225"/>
    </location>
</feature>
<dbReference type="PANTHER" id="PTHR45775">
    <property type="entry name" value="RAD, GEM/KIR FAMILY MEMBER 2, ISOFORM C"/>
    <property type="match status" value="1"/>
</dbReference>
<keyword evidence="2" id="KW-0597">Phosphoprotein</keyword>
<feature type="region of interest" description="Disordered" evidence="3">
    <location>
        <begin position="1"/>
        <end position="138"/>
    </location>
</feature>
<evidence type="ECO:0000313" key="4">
    <source>
        <dbReference type="EMBL" id="CAL8070072.1"/>
    </source>
</evidence>
<evidence type="ECO:0000256" key="1">
    <source>
        <dbReference type="ARBA" id="ARBA00008846"/>
    </source>
</evidence>
<dbReference type="InterPro" id="IPR025662">
    <property type="entry name" value="Sigma_54_int_dom_ATP-bd_1"/>
</dbReference>
<dbReference type="PROSITE" id="PS00675">
    <property type="entry name" value="SIGMA54_INTERACT_1"/>
    <property type="match status" value="1"/>
</dbReference>